<accession>A0A149TK48</accession>
<evidence type="ECO:0000313" key="2">
    <source>
        <dbReference type="Proteomes" id="UP000075636"/>
    </source>
</evidence>
<proteinExistence type="predicted"/>
<comment type="caution">
    <text evidence="1">The sequence shown here is derived from an EMBL/GenBank/DDBJ whole genome shotgun (WGS) entry which is preliminary data.</text>
</comment>
<dbReference type="RefSeq" id="WP_062107367.1">
    <property type="nucleotide sequence ID" value="NZ_LHZR01000101.1"/>
</dbReference>
<organism evidence="1 2">
    <name type="scientific">Gluconobacter albidus</name>
    <dbReference type="NCBI Taxonomy" id="318683"/>
    <lineage>
        <taxon>Bacteria</taxon>
        <taxon>Pseudomonadati</taxon>
        <taxon>Pseudomonadota</taxon>
        <taxon>Alphaproteobacteria</taxon>
        <taxon>Acetobacterales</taxon>
        <taxon>Acetobacteraceae</taxon>
        <taxon>Gluconobacter</taxon>
    </lineage>
</organism>
<reference evidence="1 2" key="1">
    <citation type="submission" date="2015-06" db="EMBL/GenBank/DDBJ databases">
        <title>Improved classification and identification of acetic acid bacteria using matrix-assisted laser desorption/ionization time-of-flight mass spectrometry; Gluconobacter nephelii and Gluconobacter uchimurae are later heterotypic synonyms of Gluconobacter japonicus and Gluconobacter oxydans, respectively.</title>
        <authorList>
            <person name="Li L."/>
            <person name="Cleenwerck I."/>
            <person name="De Vuyst L."/>
            <person name="Vandamme P."/>
        </authorList>
    </citation>
    <scope>NUCLEOTIDE SEQUENCE [LARGE SCALE GENOMIC DNA]</scope>
    <source>
        <strain evidence="1 2">LMG 1768</strain>
    </source>
</reference>
<dbReference type="EMBL" id="LHZR01000101">
    <property type="protein sequence ID" value="KXV48753.1"/>
    <property type="molecule type" value="Genomic_DNA"/>
</dbReference>
<dbReference type="AlphaFoldDB" id="A0A149TK48"/>
<evidence type="ECO:0000313" key="1">
    <source>
        <dbReference type="EMBL" id="KXV48753.1"/>
    </source>
</evidence>
<protein>
    <submittedName>
        <fullName evidence="1">Uncharacterized protein</fullName>
    </submittedName>
</protein>
<sequence>MDKNVMDAATRAIRIQIADEQRGMVLAQERINALTKAEIRVEQAIAEFEKAQVRKTAGDPA</sequence>
<dbReference type="Proteomes" id="UP000075636">
    <property type="component" value="Unassembled WGS sequence"/>
</dbReference>
<dbReference type="PATRIC" id="fig|318683.6.peg.1224"/>
<gene>
    <name evidence="1" type="ORF">AD945_06280</name>
</gene>
<name>A0A149TK48_9PROT</name>